<dbReference type="GO" id="GO:0050806">
    <property type="term" value="P:positive regulation of synaptic transmission"/>
    <property type="evidence" value="ECO:0007669"/>
    <property type="project" value="TreeGrafter"/>
</dbReference>
<evidence type="ECO:0000313" key="3">
    <source>
        <dbReference type="Proteomes" id="UP001460270"/>
    </source>
</evidence>
<dbReference type="AlphaFoldDB" id="A0AAW0N1L6"/>
<dbReference type="Proteomes" id="UP001460270">
    <property type="component" value="Unassembled WGS sequence"/>
</dbReference>
<accession>A0AAW0N1L6</accession>
<proteinExistence type="predicted"/>
<gene>
    <name evidence="2" type="ORF">WMY93_025160</name>
</gene>
<dbReference type="PANTHER" id="PTHR15390">
    <property type="entry name" value="NEUROMEDIN-U"/>
    <property type="match status" value="1"/>
</dbReference>
<dbReference type="SMART" id="SM00084">
    <property type="entry name" value="NMU"/>
    <property type="match status" value="1"/>
</dbReference>
<evidence type="ECO:0000313" key="2">
    <source>
        <dbReference type="EMBL" id="KAK7889600.1"/>
    </source>
</evidence>
<dbReference type="GO" id="GO:0045987">
    <property type="term" value="P:positive regulation of smooth muscle contraction"/>
    <property type="evidence" value="ECO:0007669"/>
    <property type="project" value="TreeGrafter"/>
</dbReference>
<name>A0AAW0N1L6_9GOBI</name>
<reference evidence="3" key="1">
    <citation type="submission" date="2024-04" db="EMBL/GenBank/DDBJ databases">
        <title>Salinicola lusitanus LLJ914,a marine bacterium isolated from the Okinawa Trough.</title>
        <authorList>
            <person name="Li J."/>
        </authorList>
    </citation>
    <scope>NUCLEOTIDE SEQUENCE [LARGE SCALE GENOMIC DNA]</scope>
</reference>
<dbReference type="GO" id="GO:0007218">
    <property type="term" value="P:neuropeptide signaling pathway"/>
    <property type="evidence" value="ECO:0007669"/>
    <property type="project" value="TreeGrafter"/>
</dbReference>
<dbReference type="EMBL" id="JBBPFD010000018">
    <property type="protein sequence ID" value="KAK7889600.1"/>
    <property type="molecule type" value="Genomic_DNA"/>
</dbReference>
<dbReference type="PANTHER" id="PTHR15390:SF0">
    <property type="entry name" value="NEUROMEDIN-U"/>
    <property type="match status" value="1"/>
</dbReference>
<dbReference type="InterPro" id="IPR042384">
    <property type="entry name" value="NMU"/>
</dbReference>
<evidence type="ECO:0000259" key="1">
    <source>
        <dbReference type="SMART" id="SM00084"/>
    </source>
</evidence>
<dbReference type="InterPro" id="IPR008200">
    <property type="entry name" value="NMU_C"/>
</dbReference>
<comment type="caution">
    <text evidence="2">The sequence shown here is derived from an EMBL/GenBank/DDBJ whole genome shotgun (WGS) entry which is preliminary data.</text>
</comment>
<dbReference type="GO" id="GO:0042922">
    <property type="term" value="F:neuromedin U receptor binding"/>
    <property type="evidence" value="ECO:0007669"/>
    <property type="project" value="InterPro"/>
</dbReference>
<protein>
    <recommendedName>
        <fullName evidence="1">Neuromedin U C-terminal domain-containing protein</fullName>
    </recommendedName>
</protein>
<keyword evidence="3" id="KW-1185">Reference proteome</keyword>
<feature type="domain" description="Neuromedin U C-terminal" evidence="1">
    <location>
        <begin position="109"/>
        <end position="132"/>
    </location>
</feature>
<sequence length="206" mass="22970">MRTFLRQNSNSQSSNSARLPHISAMSPATLVSFITTAALLVLTAPGCKSAPAEVAEVTTDPRQLLSQINAVCSSYLLAEDKFWVSTDPLAKLCVLMLVQKSKELKTRESKRAELQGPGGIQSRGYFLYRPRNGRRSLDQASAPLLLLLGFPLKHALLRDKCHVFTVVAAVYLICKQNWKENRCFFREHLDKPLASSVRCHKCLPQD</sequence>
<organism evidence="2 3">
    <name type="scientific">Mugilogobius chulae</name>
    <name type="common">yellowstripe goby</name>
    <dbReference type="NCBI Taxonomy" id="88201"/>
    <lineage>
        <taxon>Eukaryota</taxon>
        <taxon>Metazoa</taxon>
        <taxon>Chordata</taxon>
        <taxon>Craniata</taxon>
        <taxon>Vertebrata</taxon>
        <taxon>Euteleostomi</taxon>
        <taxon>Actinopterygii</taxon>
        <taxon>Neopterygii</taxon>
        <taxon>Teleostei</taxon>
        <taxon>Neoteleostei</taxon>
        <taxon>Acanthomorphata</taxon>
        <taxon>Gobiaria</taxon>
        <taxon>Gobiiformes</taxon>
        <taxon>Gobioidei</taxon>
        <taxon>Gobiidae</taxon>
        <taxon>Gobionellinae</taxon>
        <taxon>Mugilogobius</taxon>
    </lineage>
</organism>
<dbReference type="GO" id="GO:0043195">
    <property type="term" value="C:terminal bouton"/>
    <property type="evidence" value="ECO:0007669"/>
    <property type="project" value="TreeGrafter"/>
</dbReference>
<dbReference type="Pfam" id="PF02070">
    <property type="entry name" value="NMU"/>
    <property type="match status" value="1"/>
</dbReference>